<evidence type="ECO:0000256" key="1">
    <source>
        <dbReference type="SAM" id="SignalP"/>
    </source>
</evidence>
<keyword evidence="3" id="KW-1185">Reference proteome</keyword>
<feature type="signal peptide" evidence="1">
    <location>
        <begin position="1"/>
        <end position="21"/>
    </location>
</feature>
<proteinExistence type="predicted"/>
<dbReference type="PANTHER" id="PTHR36020:SF1">
    <property type="entry name" value="TRANSMEMBRANE PROTEIN"/>
    <property type="match status" value="1"/>
</dbReference>
<sequence>MALLAFFYHLLDLWPFSAVKADDLKISNRLVKKLSVPENTKQFVFAICDPGTGSVIYILCAQNLSERSARDAEYLIREVRPEAVIAQVGHSTVLDTQFQQHEYVDGVSSADLVPTSASRVMIKCFMDKVNKDKYEDIAGNLILKEIFGVGFYGHVLFAKRAAEEVGSSFFVLESPSLKSVQNEVHPSSGSDTGNIPSQMVKSLSASLALSLTNFSSPELSSDMGQDIVEPSCNYRPPQFAQAVYPLLMDLHDIFSDIPSMGRALAYAQKMFVDVERGESVDAQVLAEVYTFQVAVEGLRIAFNSAVRLPMHKMESLGSKEIEFSELSSEEKCHCLLAQALRSQTNNFKKVVAIVDSSSLAGLRKYWNTLVPTIVGEAVEELVLNHDFGMEISKRGERKHLLTDKPVVAIGAGATAVLGASSLSKEIPLP</sequence>
<protein>
    <submittedName>
        <fullName evidence="2">Uncharacterized protein</fullName>
    </submittedName>
</protein>
<evidence type="ECO:0000313" key="3">
    <source>
        <dbReference type="Proteomes" id="UP001279734"/>
    </source>
</evidence>
<reference evidence="2" key="1">
    <citation type="submission" date="2023-05" db="EMBL/GenBank/DDBJ databases">
        <title>Nepenthes gracilis genome sequencing.</title>
        <authorList>
            <person name="Fukushima K."/>
        </authorList>
    </citation>
    <scope>NUCLEOTIDE SEQUENCE</scope>
    <source>
        <strain evidence="2">SING2019-196</strain>
    </source>
</reference>
<feature type="chain" id="PRO_5042124652" evidence="1">
    <location>
        <begin position="22"/>
        <end position="429"/>
    </location>
</feature>
<dbReference type="Proteomes" id="UP001279734">
    <property type="component" value="Unassembled WGS sequence"/>
</dbReference>
<name>A0AAD3SYC4_NEPGR</name>
<organism evidence="2 3">
    <name type="scientific">Nepenthes gracilis</name>
    <name type="common">Slender pitcher plant</name>
    <dbReference type="NCBI Taxonomy" id="150966"/>
    <lineage>
        <taxon>Eukaryota</taxon>
        <taxon>Viridiplantae</taxon>
        <taxon>Streptophyta</taxon>
        <taxon>Embryophyta</taxon>
        <taxon>Tracheophyta</taxon>
        <taxon>Spermatophyta</taxon>
        <taxon>Magnoliopsida</taxon>
        <taxon>eudicotyledons</taxon>
        <taxon>Gunneridae</taxon>
        <taxon>Pentapetalae</taxon>
        <taxon>Caryophyllales</taxon>
        <taxon>Nepenthaceae</taxon>
        <taxon>Nepenthes</taxon>
    </lineage>
</organism>
<dbReference type="EMBL" id="BSYO01000019">
    <property type="protein sequence ID" value="GMH18246.1"/>
    <property type="molecule type" value="Genomic_DNA"/>
</dbReference>
<gene>
    <name evidence="2" type="ORF">Nepgr_020087</name>
</gene>
<comment type="caution">
    <text evidence="2">The sequence shown here is derived from an EMBL/GenBank/DDBJ whole genome shotgun (WGS) entry which is preliminary data.</text>
</comment>
<accession>A0AAD3SYC4</accession>
<dbReference type="PANTHER" id="PTHR36020">
    <property type="entry name" value="TRANSMEMBRANE PROTEIN"/>
    <property type="match status" value="1"/>
</dbReference>
<evidence type="ECO:0000313" key="2">
    <source>
        <dbReference type="EMBL" id="GMH18246.1"/>
    </source>
</evidence>
<dbReference type="AlphaFoldDB" id="A0AAD3SYC4"/>
<keyword evidence="1" id="KW-0732">Signal</keyword>